<evidence type="ECO:0000256" key="1">
    <source>
        <dbReference type="SAM" id="MobiDB-lite"/>
    </source>
</evidence>
<feature type="region of interest" description="Disordered" evidence="1">
    <location>
        <begin position="113"/>
        <end position="182"/>
    </location>
</feature>
<evidence type="ECO:0000313" key="3">
    <source>
        <dbReference type="Proteomes" id="UP000807025"/>
    </source>
</evidence>
<reference evidence="2" key="1">
    <citation type="submission" date="2020-11" db="EMBL/GenBank/DDBJ databases">
        <authorList>
            <consortium name="DOE Joint Genome Institute"/>
            <person name="Ahrendt S."/>
            <person name="Riley R."/>
            <person name="Andreopoulos W."/>
            <person name="Labutti K."/>
            <person name="Pangilinan J."/>
            <person name="Ruiz-Duenas F.J."/>
            <person name="Barrasa J.M."/>
            <person name="Sanchez-Garcia M."/>
            <person name="Camarero S."/>
            <person name="Miyauchi S."/>
            <person name="Serrano A."/>
            <person name="Linde D."/>
            <person name="Babiker R."/>
            <person name="Drula E."/>
            <person name="Ayuso-Fernandez I."/>
            <person name="Pacheco R."/>
            <person name="Padilla G."/>
            <person name="Ferreira P."/>
            <person name="Barriuso J."/>
            <person name="Kellner H."/>
            <person name="Castanera R."/>
            <person name="Alfaro M."/>
            <person name="Ramirez L."/>
            <person name="Pisabarro A.G."/>
            <person name="Kuo A."/>
            <person name="Tritt A."/>
            <person name="Lipzen A."/>
            <person name="He G."/>
            <person name="Yan M."/>
            <person name="Ng V."/>
            <person name="Cullen D."/>
            <person name="Martin F."/>
            <person name="Rosso M.-N."/>
            <person name="Henrissat B."/>
            <person name="Hibbett D."/>
            <person name="Martinez A.T."/>
            <person name="Grigoriev I.V."/>
        </authorList>
    </citation>
    <scope>NUCLEOTIDE SEQUENCE</scope>
    <source>
        <strain evidence="2">ATCC 90797</strain>
    </source>
</reference>
<comment type="caution">
    <text evidence="2">The sequence shown here is derived from an EMBL/GenBank/DDBJ whole genome shotgun (WGS) entry which is preliminary data.</text>
</comment>
<name>A0A9P5ZNH4_PLEER</name>
<dbReference type="EMBL" id="MU154628">
    <property type="protein sequence ID" value="KAF9491044.1"/>
    <property type="molecule type" value="Genomic_DNA"/>
</dbReference>
<organism evidence="2 3">
    <name type="scientific">Pleurotus eryngii</name>
    <name type="common">Boletus of the steppes</name>
    <dbReference type="NCBI Taxonomy" id="5323"/>
    <lineage>
        <taxon>Eukaryota</taxon>
        <taxon>Fungi</taxon>
        <taxon>Dikarya</taxon>
        <taxon>Basidiomycota</taxon>
        <taxon>Agaricomycotina</taxon>
        <taxon>Agaricomycetes</taxon>
        <taxon>Agaricomycetidae</taxon>
        <taxon>Agaricales</taxon>
        <taxon>Pleurotineae</taxon>
        <taxon>Pleurotaceae</taxon>
        <taxon>Pleurotus</taxon>
    </lineage>
</organism>
<protein>
    <submittedName>
        <fullName evidence="2">Uncharacterized protein</fullName>
    </submittedName>
</protein>
<dbReference type="OrthoDB" id="654211at2759"/>
<feature type="region of interest" description="Disordered" evidence="1">
    <location>
        <begin position="1"/>
        <end position="81"/>
    </location>
</feature>
<proteinExistence type="predicted"/>
<gene>
    <name evidence="2" type="ORF">BDN71DRAFT_111389</name>
</gene>
<keyword evidence="3" id="KW-1185">Reference proteome</keyword>
<dbReference type="AlphaFoldDB" id="A0A9P5ZNH4"/>
<sequence length="182" mass="19862">MHAGKSLAETSTPRPDFASSRDAVLQRAISSSSRRSRFLHPPAYDTQDDDARLHLPPLEQVRQHEHRSFYSPSRSGTPVSVYEAPTGTYMWPSFKPSSKMPHSPVLFQVVDYKDAGSPASENESDNHSIQSSLEGTPPPPPASAHPSTSASCSRKRRPSTDIPSPEFGSAIIEPLRYGPPAV</sequence>
<dbReference type="Proteomes" id="UP000807025">
    <property type="component" value="Unassembled WGS sequence"/>
</dbReference>
<accession>A0A9P5ZNH4</accession>
<evidence type="ECO:0000313" key="2">
    <source>
        <dbReference type="EMBL" id="KAF9491044.1"/>
    </source>
</evidence>